<name>A0A1G7EET9_9BACL</name>
<dbReference type="OrthoDB" id="9789133at2"/>
<dbReference type="HAMAP" id="MF_00457">
    <property type="entry name" value="UPF0173"/>
    <property type="match status" value="1"/>
</dbReference>
<proteinExistence type="inferred from homology"/>
<accession>A0A1G7EET9</accession>
<dbReference type="SUPFAM" id="SSF56281">
    <property type="entry name" value="Metallo-hydrolase/oxidoreductase"/>
    <property type="match status" value="1"/>
</dbReference>
<dbReference type="PANTHER" id="PTHR43546:SF3">
    <property type="entry name" value="UPF0173 METAL-DEPENDENT HYDROLASE MJ1163"/>
    <property type="match status" value="1"/>
</dbReference>
<dbReference type="NCBIfam" id="NF001911">
    <property type="entry name" value="PRK00685.1"/>
    <property type="match status" value="1"/>
</dbReference>
<comment type="function">
    <text evidence="3">Counteracts the endogenous Pycsar antiviral defense system. Phosphodiesterase that enables metal-dependent hydrolysis of host cyclic nucleotide Pycsar defense signals such as cCMP and cUMP.</text>
</comment>
<evidence type="ECO:0000256" key="3">
    <source>
        <dbReference type="ARBA" id="ARBA00034301"/>
    </source>
</evidence>
<sequence length="232" mass="24856">MKITYLGHSCVHIHTGQLQIIIDPFLTGNPVAASQEDQIEADYVLLTHGHLDHIGDAENIARRTGATIIAIVELASFFEAKGLPAIGMNLGGQAAYPFGSIKFTPALHTSSVTIDGNNVYLGVAAGFILNINDFIIYHSGDTALFSDMKLIGSRSNIDLAFLPIGDVFTMGPEDALTAAEWIQAKHVVPVHYNTFDVISQDGDKFVNDLHKLGIAGTALKPGDSLNSDELTI</sequence>
<evidence type="ECO:0000313" key="8">
    <source>
        <dbReference type="Proteomes" id="UP000198972"/>
    </source>
</evidence>
<organism evidence="7 8">
    <name type="scientific">Fontibacillus panacisegetis</name>
    <dbReference type="NCBI Taxonomy" id="670482"/>
    <lineage>
        <taxon>Bacteria</taxon>
        <taxon>Bacillati</taxon>
        <taxon>Bacillota</taxon>
        <taxon>Bacilli</taxon>
        <taxon>Bacillales</taxon>
        <taxon>Paenibacillaceae</taxon>
        <taxon>Fontibacillus</taxon>
    </lineage>
</organism>
<dbReference type="STRING" id="670482.SAMN04488542_101178"/>
<evidence type="ECO:0000256" key="1">
    <source>
        <dbReference type="ARBA" id="ARBA00022801"/>
    </source>
</evidence>
<dbReference type="InterPro" id="IPR001279">
    <property type="entry name" value="Metallo-B-lactamas"/>
</dbReference>
<dbReference type="InterPro" id="IPR050114">
    <property type="entry name" value="UPF0173_UPF0282_UlaG_hydrolase"/>
</dbReference>
<protein>
    <recommendedName>
        <fullName evidence="5">UPF0173 metal-dependent hydrolase SAMN04488542_101178</fullName>
    </recommendedName>
</protein>
<dbReference type="InterPro" id="IPR022877">
    <property type="entry name" value="UPF0173"/>
</dbReference>
<keyword evidence="8" id="KW-1185">Reference proteome</keyword>
<evidence type="ECO:0000313" key="7">
    <source>
        <dbReference type="EMBL" id="SDE62153.1"/>
    </source>
</evidence>
<keyword evidence="1 5" id="KW-0378">Hydrolase</keyword>
<feature type="domain" description="Metallo-beta-lactamase" evidence="6">
    <location>
        <begin position="7"/>
        <end position="191"/>
    </location>
</feature>
<dbReference type="EMBL" id="FNBG01000001">
    <property type="protein sequence ID" value="SDE62153.1"/>
    <property type="molecule type" value="Genomic_DNA"/>
</dbReference>
<dbReference type="GO" id="GO:0016787">
    <property type="term" value="F:hydrolase activity"/>
    <property type="evidence" value="ECO:0007669"/>
    <property type="project" value="UniProtKB-UniRule"/>
</dbReference>
<dbReference type="Proteomes" id="UP000198972">
    <property type="component" value="Unassembled WGS sequence"/>
</dbReference>
<dbReference type="Gene3D" id="3.60.15.10">
    <property type="entry name" value="Ribonuclease Z/Hydroxyacylglutathione hydrolase-like"/>
    <property type="match status" value="1"/>
</dbReference>
<dbReference type="InterPro" id="IPR036866">
    <property type="entry name" value="RibonucZ/Hydroxyglut_hydro"/>
</dbReference>
<dbReference type="SMART" id="SM00849">
    <property type="entry name" value="Lactamase_B"/>
    <property type="match status" value="1"/>
</dbReference>
<dbReference type="Pfam" id="PF13483">
    <property type="entry name" value="Lactamase_B_3"/>
    <property type="match status" value="1"/>
</dbReference>
<comment type="catalytic activity">
    <reaction evidence="4">
        <text>3',5'-cyclic UMP + H2O = UMP + H(+)</text>
        <dbReference type="Rhea" id="RHEA:70575"/>
        <dbReference type="ChEBI" id="CHEBI:15377"/>
        <dbReference type="ChEBI" id="CHEBI:15378"/>
        <dbReference type="ChEBI" id="CHEBI:57865"/>
        <dbReference type="ChEBI" id="CHEBI:184387"/>
    </reaction>
    <physiologicalReaction direction="left-to-right" evidence="4">
        <dbReference type="Rhea" id="RHEA:70576"/>
    </physiologicalReaction>
</comment>
<evidence type="ECO:0000256" key="2">
    <source>
        <dbReference type="ARBA" id="ARBA00034221"/>
    </source>
</evidence>
<evidence type="ECO:0000256" key="4">
    <source>
        <dbReference type="ARBA" id="ARBA00048505"/>
    </source>
</evidence>
<comment type="catalytic activity">
    <reaction evidence="2">
        <text>3',5'-cyclic CMP + H2O = CMP + H(+)</text>
        <dbReference type="Rhea" id="RHEA:72675"/>
        <dbReference type="ChEBI" id="CHEBI:15377"/>
        <dbReference type="ChEBI" id="CHEBI:15378"/>
        <dbReference type="ChEBI" id="CHEBI:58003"/>
        <dbReference type="ChEBI" id="CHEBI:60377"/>
    </reaction>
    <physiologicalReaction direction="left-to-right" evidence="2">
        <dbReference type="Rhea" id="RHEA:72676"/>
    </physiologicalReaction>
</comment>
<gene>
    <name evidence="7" type="ORF">SAMN04488542_101178</name>
</gene>
<dbReference type="PANTHER" id="PTHR43546">
    <property type="entry name" value="UPF0173 METAL-DEPENDENT HYDROLASE MJ1163-RELATED"/>
    <property type="match status" value="1"/>
</dbReference>
<dbReference type="RefSeq" id="WP_091225928.1">
    <property type="nucleotide sequence ID" value="NZ_FNBG01000001.1"/>
</dbReference>
<comment type="similarity">
    <text evidence="5">Belongs to the UPF0173 family.</text>
</comment>
<evidence type="ECO:0000256" key="5">
    <source>
        <dbReference type="HAMAP-Rule" id="MF_00457"/>
    </source>
</evidence>
<reference evidence="7 8" key="1">
    <citation type="submission" date="2016-10" db="EMBL/GenBank/DDBJ databases">
        <authorList>
            <person name="de Groot N.N."/>
        </authorList>
    </citation>
    <scope>NUCLEOTIDE SEQUENCE [LARGE SCALE GENOMIC DNA]</scope>
    <source>
        <strain evidence="7 8">DSM 28129</strain>
    </source>
</reference>
<dbReference type="AlphaFoldDB" id="A0A1G7EET9"/>
<evidence type="ECO:0000259" key="6">
    <source>
        <dbReference type="SMART" id="SM00849"/>
    </source>
</evidence>